<feature type="domain" description="Pyruvate:ferredoxin oxidoreductase core" evidence="3">
    <location>
        <begin position="258"/>
        <end position="333"/>
    </location>
</feature>
<dbReference type="InterPro" id="IPR052368">
    <property type="entry name" value="2-oxoacid_oxidoreductase"/>
</dbReference>
<sequence length="363" mass="39723">MLSYVSGCGPGGKMKPILVKGSEAIALGALAADCRCYFGYPITPQNEIPELMARELPKRGGVFLQAESELAAVNMLLGAASTGVRAMTSSSSPGISLMAETFSYLAALELPAVIVNVSRGGPGLGGIEASQGDYFQATRGAGHGDYHFLVLSPASIQEAYELTARAFELAERYRQPAMILTDALLGQMKEPLRPRKLRIRRYPVEDWALTGAKGRPGRTLRSLFLGPGELRARNLLLQKKYRAMRREARAEVLYAEGAELAVTAFGSLSRIVREAVEMAREKGYSVAFVRPITLFPFPERPYQELSARGVPFLVVELNCGQMVEDVKLAVCGRAEVESWALPPSDLPAPEDIYRRIRRCLARR</sequence>
<dbReference type="Pfam" id="PF17147">
    <property type="entry name" value="PFOR_II"/>
    <property type="match status" value="1"/>
</dbReference>
<dbReference type="SUPFAM" id="SSF52922">
    <property type="entry name" value="TK C-terminal domain-like"/>
    <property type="match status" value="1"/>
</dbReference>
<dbReference type="CDD" id="cd07034">
    <property type="entry name" value="TPP_PYR_PFOR_IOR-alpha_like"/>
    <property type="match status" value="1"/>
</dbReference>
<dbReference type="PANTHER" id="PTHR43088">
    <property type="entry name" value="SUBUNIT OF PYRUVATE:FLAVODOXIN OXIDOREDUCTASE-RELATED"/>
    <property type="match status" value="1"/>
</dbReference>
<evidence type="ECO:0000259" key="3">
    <source>
        <dbReference type="Pfam" id="PF17147"/>
    </source>
</evidence>
<feature type="domain" description="Pyruvate flavodoxin/ferredoxin oxidoreductase pyrimidine binding" evidence="2">
    <location>
        <begin position="28"/>
        <end position="198"/>
    </location>
</feature>
<dbReference type="Gene3D" id="3.40.50.970">
    <property type="match status" value="1"/>
</dbReference>
<protein>
    <submittedName>
        <fullName evidence="4">3-methyl-2-oxobutanoate dehydrogenase subunit VorB</fullName>
    </submittedName>
</protein>
<gene>
    <name evidence="4" type="primary">vorB</name>
    <name evidence="4" type="ORF">FVE67_04020</name>
</gene>
<dbReference type="GO" id="GO:0016491">
    <property type="term" value="F:oxidoreductase activity"/>
    <property type="evidence" value="ECO:0007669"/>
    <property type="project" value="UniProtKB-KW"/>
</dbReference>
<evidence type="ECO:0000256" key="1">
    <source>
        <dbReference type="ARBA" id="ARBA00023002"/>
    </source>
</evidence>
<dbReference type="EMBL" id="CP042909">
    <property type="protein sequence ID" value="QJA06973.1"/>
    <property type="molecule type" value="Genomic_DNA"/>
</dbReference>
<dbReference type="InterPro" id="IPR009014">
    <property type="entry name" value="Transketo_C/PFOR_II"/>
</dbReference>
<dbReference type="NCBIfam" id="NF005507">
    <property type="entry name" value="PRK07119.1"/>
    <property type="match status" value="1"/>
</dbReference>
<dbReference type="AlphaFoldDB" id="A0A6H1WUU3"/>
<organism evidence="4 5">
    <name type="scientific">Thermosulfurimonas marina</name>
    <dbReference type="NCBI Taxonomy" id="2047767"/>
    <lineage>
        <taxon>Bacteria</taxon>
        <taxon>Pseudomonadati</taxon>
        <taxon>Thermodesulfobacteriota</taxon>
        <taxon>Thermodesulfobacteria</taxon>
        <taxon>Thermodesulfobacteriales</taxon>
        <taxon>Thermodesulfobacteriaceae</taxon>
        <taxon>Thermosulfurimonas</taxon>
    </lineage>
</organism>
<dbReference type="Proteomes" id="UP000501253">
    <property type="component" value="Chromosome"/>
</dbReference>
<dbReference type="Gene3D" id="3.40.50.920">
    <property type="match status" value="1"/>
</dbReference>
<dbReference type="KEGG" id="tmai:FVE67_04020"/>
<dbReference type="InterPro" id="IPR029061">
    <property type="entry name" value="THDP-binding"/>
</dbReference>
<dbReference type="PANTHER" id="PTHR43088:SF1">
    <property type="entry name" value="SUBUNIT OF PYRUVATE:FLAVODOXIN OXIDOREDUCTASE"/>
    <property type="match status" value="1"/>
</dbReference>
<proteinExistence type="predicted"/>
<name>A0A6H1WUU3_9BACT</name>
<evidence type="ECO:0000259" key="2">
    <source>
        <dbReference type="Pfam" id="PF01855"/>
    </source>
</evidence>
<evidence type="ECO:0000313" key="5">
    <source>
        <dbReference type="Proteomes" id="UP000501253"/>
    </source>
</evidence>
<reference evidence="4 5" key="1">
    <citation type="submission" date="2019-08" db="EMBL/GenBank/DDBJ databases">
        <title>Complete genome sequence of Thermosulfurimonas marina SU872T, an anaerobic thermophilic chemolithoautotrophic bacterium isolated from a shallow marine hydrothermal vent.</title>
        <authorList>
            <person name="Allioux M."/>
            <person name="Jebbar M."/>
            <person name="Slobodkina G."/>
            <person name="Slobodkin A."/>
            <person name="Moalic Y."/>
            <person name="Frolova A."/>
            <person name="Shao Z."/>
            <person name="Alain K."/>
        </authorList>
    </citation>
    <scope>NUCLEOTIDE SEQUENCE [LARGE SCALE GENOMIC DNA]</scope>
    <source>
        <strain evidence="4 5">SU872</strain>
    </source>
</reference>
<dbReference type="Pfam" id="PF01855">
    <property type="entry name" value="POR_N"/>
    <property type="match status" value="1"/>
</dbReference>
<dbReference type="SUPFAM" id="SSF52518">
    <property type="entry name" value="Thiamin diphosphate-binding fold (THDP-binding)"/>
    <property type="match status" value="1"/>
</dbReference>
<keyword evidence="5" id="KW-1185">Reference proteome</keyword>
<accession>A0A6H1WUU3</accession>
<dbReference type="InterPro" id="IPR002880">
    <property type="entry name" value="Pyrv_Fd/Flavodoxin_OxRdtase_N"/>
</dbReference>
<dbReference type="InterPro" id="IPR033412">
    <property type="entry name" value="PFOR_II"/>
</dbReference>
<keyword evidence="1" id="KW-0560">Oxidoreductase</keyword>
<evidence type="ECO:0000313" key="4">
    <source>
        <dbReference type="EMBL" id="QJA06973.1"/>
    </source>
</evidence>